<dbReference type="GO" id="GO:0003677">
    <property type="term" value="F:DNA binding"/>
    <property type="evidence" value="ECO:0007669"/>
    <property type="project" value="UniProtKB-KW"/>
</dbReference>
<dbReference type="InterPro" id="IPR036390">
    <property type="entry name" value="WH_DNA-bd_sf"/>
</dbReference>
<evidence type="ECO:0000256" key="3">
    <source>
        <dbReference type="ARBA" id="ARBA00023125"/>
    </source>
</evidence>
<dbReference type="InterPro" id="IPR015265">
    <property type="entry name" value="PuR_N"/>
</dbReference>
<comment type="caution">
    <text evidence="8">The sequence shown here is derived from an EMBL/GenBank/DDBJ whole genome shotgun (WGS) entry which is preliminary data.</text>
</comment>
<evidence type="ECO:0000256" key="5">
    <source>
        <dbReference type="ARBA" id="ARBA00049656"/>
    </source>
</evidence>
<accession>A0A366IDF1</accession>
<dbReference type="InterPro" id="IPR010078">
    <property type="entry name" value="PurR_Bsub"/>
</dbReference>
<dbReference type="PANTHER" id="PTHR43864:SF2">
    <property type="entry name" value="PUR OPERON REPRESSOR"/>
    <property type="match status" value="1"/>
</dbReference>
<evidence type="ECO:0000313" key="9">
    <source>
        <dbReference type="Proteomes" id="UP000253490"/>
    </source>
</evidence>
<keyword evidence="4" id="KW-0804">Transcription</keyword>
<protein>
    <submittedName>
        <fullName evidence="8">Purine operon repressor PurR</fullName>
    </submittedName>
</protein>
<dbReference type="InterPro" id="IPR029057">
    <property type="entry name" value="PRTase-like"/>
</dbReference>
<feature type="domain" description="Phosphoribosyltransferase" evidence="6">
    <location>
        <begin position="129"/>
        <end position="258"/>
    </location>
</feature>
<gene>
    <name evidence="8" type="ORF">DES36_104151</name>
</gene>
<dbReference type="InterPro" id="IPR050118">
    <property type="entry name" value="Pur/Pyrimidine_PRTase"/>
</dbReference>
<dbReference type="InterPro" id="IPR036388">
    <property type="entry name" value="WH-like_DNA-bd_sf"/>
</dbReference>
<feature type="domain" description="Bacterial purine repressor N-terminal" evidence="7">
    <location>
        <begin position="5"/>
        <end position="74"/>
    </location>
</feature>
<proteinExistence type="inferred from homology"/>
<dbReference type="NCBIfam" id="TIGR01743">
    <property type="entry name" value="purR_Bsub"/>
    <property type="match status" value="1"/>
</dbReference>
<dbReference type="Gene3D" id="1.10.10.10">
    <property type="entry name" value="Winged helix-like DNA-binding domain superfamily/Winged helix DNA-binding domain"/>
    <property type="match status" value="1"/>
</dbReference>
<dbReference type="Pfam" id="PF00156">
    <property type="entry name" value="Pribosyltran"/>
    <property type="match status" value="1"/>
</dbReference>
<evidence type="ECO:0000256" key="4">
    <source>
        <dbReference type="ARBA" id="ARBA00023163"/>
    </source>
</evidence>
<dbReference type="GO" id="GO:0045982">
    <property type="term" value="P:negative regulation of purine nucleobase metabolic process"/>
    <property type="evidence" value="ECO:0007669"/>
    <property type="project" value="InterPro"/>
</dbReference>
<evidence type="ECO:0000313" key="8">
    <source>
        <dbReference type="EMBL" id="RBP67449.1"/>
    </source>
</evidence>
<keyword evidence="9" id="KW-1185">Reference proteome</keyword>
<keyword evidence="3" id="KW-0238">DNA-binding</keyword>
<sequence length="275" mass="30513">MEKFKRNERIGAIIKVLADHPNQVITYNYFSELLTAAKSSISEDVAVVKKTIEELKMGKVETVSGAAGGVKYIPVLDNSDREQFIDEMCTMLQDQNRIISGGYLYYTDIIYSSEYVDRIGKIIAGDYIYKDIDYVVTMETKGIPIAMMTARYLNRPLVIVRRGNKVTDGATVSINYISGTSSTVRTISLPKRSLKDGSKVIIVDDFMKGGGTALGIINLLKEFNTIVEGISVLIASEAPQNKLIKDYEPLMILKNLNSNSEAIEIVPYKKGDTVL</sequence>
<dbReference type="SUPFAM" id="SSF46785">
    <property type="entry name" value="Winged helix' DNA-binding domain"/>
    <property type="match status" value="1"/>
</dbReference>
<comment type="subunit">
    <text evidence="1">Homodimer.</text>
</comment>
<dbReference type="RefSeq" id="WP_113920009.1">
    <property type="nucleotide sequence ID" value="NZ_QNRX01000004.1"/>
</dbReference>
<comment type="similarity">
    <text evidence="5">Belongs to the purine/pyrimidine phosphoribosyltransferase family. PurR subfamily.</text>
</comment>
<evidence type="ECO:0000256" key="1">
    <source>
        <dbReference type="ARBA" id="ARBA00011738"/>
    </source>
</evidence>
<dbReference type="OrthoDB" id="4213751at2"/>
<dbReference type="SUPFAM" id="SSF53271">
    <property type="entry name" value="PRTase-like"/>
    <property type="match status" value="1"/>
</dbReference>
<evidence type="ECO:0000259" key="6">
    <source>
        <dbReference type="Pfam" id="PF00156"/>
    </source>
</evidence>
<dbReference type="Proteomes" id="UP000253490">
    <property type="component" value="Unassembled WGS sequence"/>
</dbReference>
<dbReference type="GO" id="GO:0045892">
    <property type="term" value="P:negative regulation of DNA-templated transcription"/>
    <property type="evidence" value="ECO:0007669"/>
    <property type="project" value="InterPro"/>
</dbReference>
<keyword evidence="2" id="KW-0805">Transcription regulation</keyword>
<evidence type="ECO:0000259" key="7">
    <source>
        <dbReference type="Pfam" id="PF09182"/>
    </source>
</evidence>
<dbReference type="CDD" id="cd06223">
    <property type="entry name" value="PRTases_typeI"/>
    <property type="match status" value="1"/>
</dbReference>
<dbReference type="Pfam" id="PF09182">
    <property type="entry name" value="PuR_N"/>
    <property type="match status" value="1"/>
</dbReference>
<organism evidence="8 9">
    <name type="scientific">Alkalibaculum bacchi</name>
    <dbReference type="NCBI Taxonomy" id="645887"/>
    <lineage>
        <taxon>Bacteria</taxon>
        <taxon>Bacillati</taxon>
        <taxon>Bacillota</taxon>
        <taxon>Clostridia</taxon>
        <taxon>Eubacteriales</taxon>
        <taxon>Eubacteriaceae</taxon>
        <taxon>Alkalibaculum</taxon>
    </lineage>
</organism>
<reference evidence="8 9" key="1">
    <citation type="submission" date="2018-06" db="EMBL/GenBank/DDBJ databases">
        <title>Genomic Encyclopedia of Type Strains, Phase IV (KMG-IV): sequencing the most valuable type-strain genomes for metagenomic binning, comparative biology and taxonomic classification.</title>
        <authorList>
            <person name="Goeker M."/>
        </authorList>
    </citation>
    <scope>NUCLEOTIDE SEQUENCE [LARGE SCALE GENOMIC DNA]</scope>
    <source>
        <strain evidence="8 9">DSM 22112</strain>
    </source>
</reference>
<name>A0A366IDF1_9FIRM</name>
<dbReference type="Gene3D" id="3.40.50.2020">
    <property type="match status" value="1"/>
</dbReference>
<dbReference type="AlphaFoldDB" id="A0A366IDF1"/>
<dbReference type="PANTHER" id="PTHR43864">
    <property type="entry name" value="HYPOXANTHINE/GUANINE PHOSPHORIBOSYLTRANSFERASE"/>
    <property type="match status" value="1"/>
</dbReference>
<evidence type="ECO:0000256" key="2">
    <source>
        <dbReference type="ARBA" id="ARBA00023015"/>
    </source>
</evidence>
<dbReference type="EMBL" id="QNRX01000004">
    <property type="protein sequence ID" value="RBP67449.1"/>
    <property type="molecule type" value="Genomic_DNA"/>
</dbReference>
<dbReference type="InterPro" id="IPR000836">
    <property type="entry name" value="PRTase_dom"/>
</dbReference>